<proteinExistence type="predicted"/>
<dbReference type="Proteomes" id="UP001652740">
    <property type="component" value="Unplaced"/>
</dbReference>
<keyword evidence="1" id="KW-1185">Reference proteome</keyword>
<sequence length="247" mass="28724">MQFSATTNTIFVYFPIIDETNVNVSNSCDVLYGISYDNMNIETLLWVFTSLSPIIVNAKQSILPHAIRELRAPTFIKHINKVTPLKMRSGSHKYAIYENMLLRKAAPMLPPKKHLIIAVLPYENLFDENGRLFLEKSKSKYDSNSKYTPFSKVSDDDLVPVKKIKEKRKKRKKIEQILIDMLHKKDKMYGRNKLKLKSDKLLTDLEKVLPDMKMYKNGQYLIMKLLQTSDPPRLRTGAMPHRYVPAF</sequence>
<evidence type="ECO:0000313" key="2">
    <source>
        <dbReference type="RefSeq" id="XP_052754999.1"/>
    </source>
</evidence>
<accession>A0ABM3MUG1</accession>
<name>A0ABM3MUG1_GALME</name>
<organism evidence="1 2">
    <name type="scientific">Galleria mellonella</name>
    <name type="common">Greater wax moth</name>
    <dbReference type="NCBI Taxonomy" id="7137"/>
    <lineage>
        <taxon>Eukaryota</taxon>
        <taxon>Metazoa</taxon>
        <taxon>Ecdysozoa</taxon>
        <taxon>Arthropoda</taxon>
        <taxon>Hexapoda</taxon>
        <taxon>Insecta</taxon>
        <taxon>Pterygota</taxon>
        <taxon>Neoptera</taxon>
        <taxon>Endopterygota</taxon>
        <taxon>Lepidoptera</taxon>
        <taxon>Glossata</taxon>
        <taxon>Ditrysia</taxon>
        <taxon>Pyraloidea</taxon>
        <taxon>Pyralidae</taxon>
        <taxon>Galleriinae</taxon>
        <taxon>Galleria</taxon>
    </lineage>
</organism>
<gene>
    <name evidence="2" type="primary">LOC128201596</name>
</gene>
<protein>
    <submittedName>
        <fullName evidence="2">Uncharacterized protein LOC128201596</fullName>
    </submittedName>
</protein>
<evidence type="ECO:0000313" key="1">
    <source>
        <dbReference type="Proteomes" id="UP001652740"/>
    </source>
</evidence>
<dbReference type="GeneID" id="128201596"/>
<reference evidence="2" key="1">
    <citation type="submission" date="2025-08" db="UniProtKB">
        <authorList>
            <consortium name="RefSeq"/>
        </authorList>
    </citation>
    <scope>IDENTIFICATION</scope>
    <source>
        <tissue evidence="2">Whole larvae</tissue>
    </source>
</reference>
<dbReference type="RefSeq" id="XP_052754999.1">
    <property type="nucleotide sequence ID" value="XM_052899039.1"/>
</dbReference>